<dbReference type="InterPro" id="IPR039205">
    <property type="entry name" value="NDUFA11"/>
</dbReference>
<comment type="caution">
    <text evidence="7">The sequence shown here is derived from an EMBL/GenBank/DDBJ whole genome shotgun (WGS) entry which is preliminary data.</text>
</comment>
<proteinExistence type="predicted"/>
<evidence type="ECO:0000256" key="6">
    <source>
        <dbReference type="ARBA" id="ARBA00023136"/>
    </source>
</evidence>
<dbReference type="GO" id="GO:0006120">
    <property type="term" value="P:mitochondrial electron transport, NADH to ubiquinone"/>
    <property type="evidence" value="ECO:0007669"/>
    <property type="project" value="InterPro"/>
</dbReference>
<reference evidence="7 8" key="2">
    <citation type="journal article" date="2014" name="J. Gen. Appl. Microbiol.">
        <title>The early diverging ascomycetous budding yeast Saitoella complicata has three histone deacetylases belonging to the Clr6, Hos2, and Rpd3 lineages.</title>
        <authorList>
            <person name="Nishida H."/>
            <person name="Matsumoto T."/>
            <person name="Kondo S."/>
            <person name="Hamamoto M."/>
            <person name="Yoshikawa H."/>
        </authorList>
    </citation>
    <scope>NUCLEOTIDE SEQUENCE [LARGE SCALE GENOMIC DNA]</scope>
    <source>
        <strain evidence="7 8">NRRL Y-17804</strain>
    </source>
</reference>
<keyword evidence="6" id="KW-0472">Membrane</keyword>
<evidence type="ECO:0000256" key="4">
    <source>
        <dbReference type="ARBA" id="ARBA00022989"/>
    </source>
</evidence>
<keyword evidence="2" id="KW-0812">Transmembrane</keyword>
<evidence type="ECO:0000313" key="7">
    <source>
        <dbReference type="EMBL" id="GAO48268.1"/>
    </source>
</evidence>
<keyword evidence="4" id="KW-1133">Transmembrane helix</keyword>
<gene>
    <name evidence="7" type="ORF">G7K_2448-t2</name>
</gene>
<reference evidence="7 8" key="3">
    <citation type="journal article" date="2015" name="Genome Announc.">
        <title>Draft Genome Sequence of the Archiascomycetous Yeast Saitoella complicata.</title>
        <authorList>
            <person name="Yamauchi K."/>
            <person name="Kondo S."/>
            <person name="Hamamoto M."/>
            <person name="Takahashi Y."/>
            <person name="Ogura Y."/>
            <person name="Hayashi T."/>
            <person name="Nishida H."/>
        </authorList>
    </citation>
    <scope>NUCLEOTIDE SEQUENCE [LARGE SCALE GENOMIC DNA]</scope>
    <source>
        <strain evidence="7 8">NRRL Y-17804</strain>
    </source>
</reference>
<dbReference type="GO" id="GO:0045271">
    <property type="term" value="C:respiratory chain complex I"/>
    <property type="evidence" value="ECO:0007669"/>
    <property type="project" value="InterPro"/>
</dbReference>
<name>A0A0E9NEM8_SAICN</name>
<dbReference type="EMBL" id="BACD03000013">
    <property type="protein sequence ID" value="GAO48268.1"/>
    <property type="molecule type" value="Genomic_DNA"/>
</dbReference>
<evidence type="ECO:0000256" key="5">
    <source>
        <dbReference type="ARBA" id="ARBA00023128"/>
    </source>
</evidence>
<accession>A0A0E9NEM8</accession>
<keyword evidence="5" id="KW-0496">Mitochondrion</keyword>
<organism evidence="7 8">
    <name type="scientific">Saitoella complicata (strain BCRC 22490 / CBS 7301 / JCM 7358 / NBRC 10748 / NRRL Y-17804)</name>
    <dbReference type="NCBI Taxonomy" id="698492"/>
    <lineage>
        <taxon>Eukaryota</taxon>
        <taxon>Fungi</taxon>
        <taxon>Dikarya</taxon>
        <taxon>Ascomycota</taxon>
        <taxon>Taphrinomycotina</taxon>
        <taxon>Taphrinomycotina incertae sedis</taxon>
        <taxon>Saitoella</taxon>
    </lineage>
</organism>
<evidence type="ECO:0000256" key="2">
    <source>
        <dbReference type="ARBA" id="ARBA00022692"/>
    </source>
</evidence>
<sequence>MMHRREMPRTRLRTRIAYADSEGGMDPTLLTNRSQPPCFPECDVSIITTLLIRDKPVSWIKSGGLCPGPICFVSSIPSNGLLLIVIVVQYRPSCSLPTNHQDQYTSPASKMSGVQSFHPPRAPFHKKDTLMEALQGGASMGVMGFAVSAMKNHLEKHNKGAMGVFTRTGSLIGWGAAIGTSFAFFSTASANLRETEDAFNVFIGGFAAGAVAGLKKGKVTSVLGMGALIGSTFAVVDWCGGSYGSIYQGMTEEEKEELKNKWFTAKKRDGLPKFGARCEYRVRYVRYTIMNDMHDRECVRGIAGV</sequence>
<dbReference type="AlphaFoldDB" id="A0A0E9NEM8"/>
<protein>
    <submittedName>
        <fullName evidence="7">Uncharacterized protein</fullName>
    </submittedName>
</protein>
<dbReference type="PANTHER" id="PTHR21382:SF1">
    <property type="entry name" value="NADH DEHYDROGENASE [UBIQUINONE] 1 ALPHA SUBCOMPLEX SUBUNIT 11"/>
    <property type="match status" value="1"/>
</dbReference>
<dbReference type="STRING" id="698492.A0A0E9NEM8"/>
<evidence type="ECO:0000313" key="8">
    <source>
        <dbReference type="Proteomes" id="UP000033140"/>
    </source>
</evidence>
<dbReference type="PANTHER" id="PTHR21382">
    <property type="entry name" value="NADH-UBIQUINONE OXIDOREDUCTASE SUBUNIT"/>
    <property type="match status" value="1"/>
</dbReference>
<comment type="subcellular location">
    <subcellularLocation>
        <location evidence="1">Mitochondrion inner membrane</location>
        <topology evidence="1">Multi-pass membrane protein</topology>
    </subcellularLocation>
</comment>
<evidence type="ECO:0000256" key="1">
    <source>
        <dbReference type="ARBA" id="ARBA00004448"/>
    </source>
</evidence>
<dbReference type="Proteomes" id="UP000033140">
    <property type="component" value="Unassembled WGS sequence"/>
</dbReference>
<keyword evidence="3" id="KW-0999">Mitochondrion inner membrane</keyword>
<evidence type="ECO:0000256" key="3">
    <source>
        <dbReference type="ARBA" id="ARBA00022792"/>
    </source>
</evidence>
<reference evidence="7 8" key="1">
    <citation type="journal article" date="2011" name="J. Gen. Appl. Microbiol.">
        <title>Draft genome sequencing of the enigmatic yeast Saitoella complicata.</title>
        <authorList>
            <person name="Nishida H."/>
            <person name="Hamamoto M."/>
            <person name="Sugiyama J."/>
        </authorList>
    </citation>
    <scope>NUCLEOTIDE SEQUENCE [LARGE SCALE GENOMIC DNA]</scope>
    <source>
        <strain evidence="7 8">NRRL Y-17804</strain>
    </source>
</reference>
<keyword evidence="8" id="KW-1185">Reference proteome</keyword>
<dbReference type="GO" id="GO:0005743">
    <property type="term" value="C:mitochondrial inner membrane"/>
    <property type="evidence" value="ECO:0007669"/>
    <property type="project" value="UniProtKB-SubCell"/>
</dbReference>